<dbReference type="STRING" id="284577.SAMN05216571_103263"/>
<evidence type="ECO:0000313" key="3">
    <source>
        <dbReference type="Proteomes" id="UP000198641"/>
    </source>
</evidence>
<dbReference type="Proteomes" id="UP000198641">
    <property type="component" value="Unassembled WGS sequence"/>
</dbReference>
<dbReference type="GO" id="GO:0016757">
    <property type="term" value="F:glycosyltransferase activity"/>
    <property type="evidence" value="ECO:0007669"/>
    <property type="project" value="TreeGrafter"/>
</dbReference>
<dbReference type="PANTHER" id="PTHR45947:SF3">
    <property type="entry name" value="SULFOQUINOVOSYL TRANSFERASE SQD2"/>
    <property type="match status" value="1"/>
</dbReference>
<dbReference type="Gene3D" id="3.40.50.2000">
    <property type="entry name" value="Glycogen Phosphorylase B"/>
    <property type="match status" value="2"/>
</dbReference>
<dbReference type="AlphaFoldDB" id="A0A1G7QHL8"/>
<gene>
    <name evidence="2" type="ORF">SAMN05216571_103263</name>
</gene>
<dbReference type="EMBL" id="FNCI01000003">
    <property type="protein sequence ID" value="SDF98002.1"/>
    <property type="molecule type" value="Genomic_DNA"/>
</dbReference>
<dbReference type="Pfam" id="PF13692">
    <property type="entry name" value="Glyco_trans_1_4"/>
    <property type="match status" value="1"/>
</dbReference>
<dbReference type="SUPFAM" id="SSF53756">
    <property type="entry name" value="UDP-Glycosyltransferase/glycogen phosphorylase"/>
    <property type="match status" value="1"/>
</dbReference>
<dbReference type="OrthoDB" id="9802525at2"/>
<dbReference type="CDD" id="cd03814">
    <property type="entry name" value="GT4-like"/>
    <property type="match status" value="1"/>
</dbReference>
<sequence>MRICFVSETWSPDINGVAHTLGHLSRELDARNITLQLVRPRPDNGRRAEGIEDELQVSGFHLPGYKAVKLGLPAGRALARLWRDSRPDAVYIATEGPLGWSALRQARRMGLPVASGFHTNFDHYAGDYGFAWLKRPVTAVLRHFHNRTGATLVPTATQVRALSAQGFDNVQVMSRGIDANHFSPEKRDPELRRTWGVGENQPVALHVGRLASEKNLDLLVESVQAMQEVQPDLVTVIVGDGPLRESLQQRLPEAVFTGFINRESLARHYASADIFIFPSCSETYGNVVAEAMASSLGVVAFDHAAASELITSGRQGLTAKVGDQKGFIDHAVSLCQHPASYGQLGRQARQRVASNGWDRIADDFLRILLSLQETPDDASHAYRL</sequence>
<name>A0A1G7QHL8_9GAMM</name>
<dbReference type="PANTHER" id="PTHR45947">
    <property type="entry name" value="SULFOQUINOVOSYL TRANSFERASE SQD2"/>
    <property type="match status" value="1"/>
</dbReference>
<evidence type="ECO:0000259" key="1">
    <source>
        <dbReference type="Pfam" id="PF13439"/>
    </source>
</evidence>
<proteinExistence type="predicted"/>
<keyword evidence="3" id="KW-1185">Reference proteome</keyword>
<dbReference type="InterPro" id="IPR050194">
    <property type="entry name" value="Glycosyltransferase_grp1"/>
</dbReference>
<accession>A0A1G7QHL8</accession>
<dbReference type="InterPro" id="IPR028098">
    <property type="entry name" value="Glyco_trans_4-like_N"/>
</dbReference>
<protein>
    <submittedName>
        <fullName evidence="2">Glycosyltransferase involved in cell wall bisynthesis</fullName>
    </submittedName>
</protein>
<dbReference type="RefSeq" id="WP_092524100.1">
    <property type="nucleotide sequence ID" value="NZ_FNCI01000003.1"/>
</dbReference>
<keyword evidence="2" id="KW-0808">Transferase</keyword>
<dbReference type="Pfam" id="PF13439">
    <property type="entry name" value="Glyco_transf_4"/>
    <property type="match status" value="1"/>
</dbReference>
<organism evidence="2 3">
    <name type="scientific">Onishia taeanensis</name>
    <dbReference type="NCBI Taxonomy" id="284577"/>
    <lineage>
        <taxon>Bacteria</taxon>
        <taxon>Pseudomonadati</taxon>
        <taxon>Pseudomonadota</taxon>
        <taxon>Gammaproteobacteria</taxon>
        <taxon>Oceanospirillales</taxon>
        <taxon>Halomonadaceae</taxon>
        <taxon>Onishia</taxon>
    </lineage>
</organism>
<feature type="domain" description="Glycosyltransferase subfamily 4-like N-terminal" evidence="1">
    <location>
        <begin position="14"/>
        <end position="180"/>
    </location>
</feature>
<reference evidence="2 3" key="1">
    <citation type="submission" date="2016-10" db="EMBL/GenBank/DDBJ databases">
        <authorList>
            <person name="de Groot N.N."/>
        </authorList>
    </citation>
    <scope>NUCLEOTIDE SEQUENCE [LARGE SCALE GENOMIC DNA]</scope>
    <source>
        <strain evidence="2 3">BH539</strain>
    </source>
</reference>
<evidence type="ECO:0000313" key="2">
    <source>
        <dbReference type="EMBL" id="SDF98002.1"/>
    </source>
</evidence>